<gene>
    <name evidence="1" type="ORF">AYBTSS11_LOCUS3507</name>
</gene>
<dbReference type="Proteomes" id="UP001189624">
    <property type="component" value="Chromosome 1"/>
</dbReference>
<proteinExistence type="predicted"/>
<protein>
    <submittedName>
        <fullName evidence="1">Uncharacterized protein</fullName>
    </submittedName>
</protein>
<reference evidence="1" key="1">
    <citation type="submission" date="2023-10" db="EMBL/GenBank/DDBJ databases">
        <authorList>
            <person name="Domelevo Entfellner J.-B."/>
        </authorList>
    </citation>
    <scope>NUCLEOTIDE SEQUENCE</scope>
</reference>
<name>A0AA86S089_9FABA</name>
<sequence length="100" mass="11160">MSNVYKLHDCIIKSLQSRGLSKQLKIEGGKDPTVTIISIKNYDKILESGVKALLSSLNNLSSVERFSKESKKEGKVFSEFRLVFPLSSPTDAWQSNATRP</sequence>
<accession>A0AA86S089</accession>
<organism evidence="1 2">
    <name type="scientific">Sphenostylis stenocarpa</name>
    <dbReference type="NCBI Taxonomy" id="92480"/>
    <lineage>
        <taxon>Eukaryota</taxon>
        <taxon>Viridiplantae</taxon>
        <taxon>Streptophyta</taxon>
        <taxon>Embryophyta</taxon>
        <taxon>Tracheophyta</taxon>
        <taxon>Spermatophyta</taxon>
        <taxon>Magnoliopsida</taxon>
        <taxon>eudicotyledons</taxon>
        <taxon>Gunneridae</taxon>
        <taxon>Pentapetalae</taxon>
        <taxon>rosids</taxon>
        <taxon>fabids</taxon>
        <taxon>Fabales</taxon>
        <taxon>Fabaceae</taxon>
        <taxon>Papilionoideae</taxon>
        <taxon>50 kb inversion clade</taxon>
        <taxon>NPAAA clade</taxon>
        <taxon>indigoferoid/millettioid clade</taxon>
        <taxon>Phaseoleae</taxon>
        <taxon>Sphenostylis</taxon>
    </lineage>
</organism>
<dbReference type="Gramene" id="rna-AYBTSS11_LOCUS3507">
    <property type="protein sequence ID" value="CAJ1913099.1"/>
    <property type="gene ID" value="gene-AYBTSS11_LOCUS3507"/>
</dbReference>
<dbReference type="EMBL" id="OY731398">
    <property type="protein sequence ID" value="CAJ1913099.1"/>
    <property type="molecule type" value="Genomic_DNA"/>
</dbReference>
<evidence type="ECO:0000313" key="1">
    <source>
        <dbReference type="EMBL" id="CAJ1913099.1"/>
    </source>
</evidence>
<evidence type="ECO:0000313" key="2">
    <source>
        <dbReference type="Proteomes" id="UP001189624"/>
    </source>
</evidence>
<dbReference type="AlphaFoldDB" id="A0AA86S089"/>
<keyword evidence="2" id="KW-1185">Reference proteome</keyword>